<evidence type="ECO:0000313" key="2">
    <source>
        <dbReference type="Proteomes" id="UP000190816"/>
    </source>
</evidence>
<organism evidence="1 2">
    <name type="scientific">Elizabethkingia ursingii</name>
    <dbReference type="NCBI Taxonomy" id="1756150"/>
    <lineage>
        <taxon>Bacteria</taxon>
        <taxon>Pseudomonadati</taxon>
        <taxon>Bacteroidota</taxon>
        <taxon>Flavobacteriia</taxon>
        <taxon>Flavobacteriales</taxon>
        <taxon>Weeksellaceae</taxon>
        <taxon>Elizabethkingia</taxon>
    </lineage>
</organism>
<dbReference type="Proteomes" id="UP000190816">
    <property type="component" value="Unassembled WGS sequence"/>
</dbReference>
<reference evidence="1 2" key="1">
    <citation type="submission" date="2016-06" db="EMBL/GenBank/DDBJ databases">
        <authorList>
            <person name="Nicholson A.C."/>
        </authorList>
    </citation>
    <scope>NUCLEOTIDE SEQUENCE [LARGE SCALE GENOMIC DNA]</scope>
    <source>
        <strain evidence="1 2">G4123</strain>
    </source>
</reference>
<dbReference type="RefSeq" id="WP_078402579.1">
    <property type="nucleotide sequence ID" value="NZ_CP016377.1"/>
</dbReference>
<accession>A0AAJ3NAQ1</accession>
<comment type="caution">
    <text evidence="1">The sequence shown here is derived from an EMBL/GenBank/DDBJ whole genome shotgun (WGS) entry which is preliminary data.</text>
</comment>
<protein>
    <submittedName>
        <fullName evidence="1">Uncharacterized protein</fullName>
    </submittedName>
</protein>
<dbReference type="KEGG" id="ego:BBD34_04815"/>
<sequence length="88" mass="10269">MTKETLTKANYLLKSIKEFNNALNCFEDKYENGAIYDRTAKLVFDVDDLDGGREFIPVPMILSNEIISFLKSEIKKKIAEYEKEFHEL</sequence>
<dbReference type="AlphaFoldDB" id="A0AAJ3NAQ1"/>
<name>A0AAJ3NAQ1_9FLAO</name>
<dbReference type="EMBL" id="MAIC01000016">
    <property type="protein sequence ID" value="OPB73641.1"/>
    <property type="molecule type" value="Genomic_DNA"/>
</dbReference>
<evidence type="ECO:0000313" key="1">
    <source>
        <dbReference type="EMBL" id="OPB73641.1"/>
    </source>
</evidence>
<gene>
    <name evidence="1" type="ORF">BAY32_11405</name>
</gene>
<proteinExistence type="predicted"/>